<sequence>MSLASTNATLNEKKRVLPKDGLSSSGVRPILGSVLLPQSPTPPPLPLPTQPPPLPPPSPPPPPPPPPPPSPSASCSSYSESTLSNSSIDRCTSSPLEQT</sequence>
<feature type="compositionally biased region" description="Polar residues" evidence="1">
    <location>
        <begin position="1"/>
        <end position="10"/>
    </location>
</feature>
<dbReference type="AlphaFoldDB" id="A0AAW2GZ06"/>
<feature type="region of interest" description="Disordered" evidence="1">
    <location>
        <begin position="1"/>
        <end position="99"/>
    </location>
</feature>
<feature type="compositionally biased region" description="Low complexity" evidence="1">
    <location>
        <begin position="72"/>
        <end position="87"/>
    </location>
</feature>
<evidence type="ECO:0000256" key="1">
    <source>
        <dbReference type="SAM" id="MobiDB-lite"/>
    </source>
</evidence>
<comment type="caution">
    <text evidence="2">The sequence shown here is derived from an EMBL/GenBank/DDBJ whole genome shotgun (WGS) entry which is preliminary data.</text>
</comment>
<evidence type="ECO:0000313" key="2">
    <source>
        <dbReference type="EMBL" id="KAL0132548.1"/>
    </source>
</evidence>
<gene>
    <name evidence="2" type="ORF">PUN28_000360</name>
</gene>
<accession>A0AAW2GZ06</accession>
<proteinExistence type="predicted"/>
<protein>
    <submittedName>
        <fullName evidence="2">Uncharacterized protein</fullName>
    </submittedName>
</protein>
<dbReference type="Proteomes" id="UP001430953">
    <property type="component" value="Unassembled WGS sequence"/>
</dbReference>
<keyword evidence="3" id="KW-1185">Reference proteome</keyword>
<feature type="compositionally biased region" description="Polar residues" evidence="1">
    <location>
        <begin position="88"/>
        <end position="99"/>
    </location>
</feature>
<organism evidence="2 3">
    <name type="scientific">Cardiocondyla obscurior</name>
    <dbReference type="NCBI Taxonomy" id="286306"/>
    <lineage>
        <taxon>Eukaryota</taxon>
        <taxon>Metazoa</taxon>
        <taxon>Ecdysozoa</taxon>
        <taxon>Arthropoda</taxon>
        <taxon>Hexapoda</taxon>
        <taxon>Insecta</taxon>
        <taxon>Pterygota</taxon>
        <taxon>Neoptera</taxon>
        <taxon>Endopterygota</taxon>
        <taxon>Hymenoptera</taxon>
        <taxon>Apocrita</taxon>
        <taxon>Aculeata</taxon>
        <taxon>Formicoidea</taxon>
        <taxon>Formicidae</taxon>
        <taxon>Myrmicinae</taxon>
        <taxon>Cardiocondyla</taxon>
    </lineage>
</organism>
<dbReference type="EMBL" id="JADYXP020000001">
    <property type="protein sequence ID" value="KAL0132548.1"/>
    <property type="molecule type" value="Genomic_DNA"/>
</dbReference>
<feature type="compositionally biased region" description="Pro residues" evidence="1">
    <location>
        <begin position="39"/>
        <end position="71"/>
    </location>
</feature>
<reference evidence="2 3" key="1">
    <citation type="submission" date="2023-03" db="EMBL/GenBank/DDBJ databases">
        <title>High recombination rates correlate with genetic variation in Cardiocondyla obscurior ants.</title>
        <authorList>
            <person name="Errbii M."/>
        </authorList>
    </citation>
    <scope>NUCLEOTIDE SEQUENCE [LARGE SCALE GENOMIC DNA]</scope>
    <source>
        <strain evidence="2">Alpha-2009</strain>
        <tissue evidence="2">Whole body</tissue>
    </source>
</reference>
<name>A0AAW2GZ06_9HYME</name>
<evidence type="ECO:0000313" key="3">
    <source>
        <dbReference type="Proteomes" id="UP001430953"/>
    </source>
</evidence>